<dbReference type="PANTHER" id="PTHR46023">
    <property type="entry name" value="LIPASE CLASS 3 PROTEIN-LIKE"/>
    <property type="match status" value="1"/>
</dbReference>
<feature type="region of interest" description="Disordered" evidence="2">
    <location>
        <begin position="520"/>
        <end position="540"/>
    </location>
</feature>
<feature type="domain" description="Fungal lipase-type" evidence="3">
    <location>
        <begin position="295"/>
        <end position="406"/>
    </location>
</feature>
<dbReference type="PANTHER" id="PTHR46023:SF6">
    <property type="entry name" value="LIPASE CLASS 3 FAMILY PROTEIN"/>
    <property type="match status" value="1"/>
</dbReference>
<comment type="caution">
    <text evidence="4">The sequence shown here is derived from an EMBL/GenBank/DDBJ whole genome shotgun (WGS) entry which is preliminary data.</text>
</comment>
<gene>
    <name evidence="4" type="ORF">CYMTET_44700</name>
</gene>
<feature type="coiled-coil region" evidence="1">
    <location>
        <begin position="38"/>
        <end position="65"/>
    </location>
</feature>
<accession>A0AAE0EZB5</accession>
<dbReference type="EMBL" id="LGRX02030318">
    <property type="protein sequence ID" value="KAK3245754.1"/>
    <property type="molecule type" value="Genomic_DNA"/>
</dbReference>
<dbReference type="AlphaFoldDB" id="A0AAE0EZB5"/>
<dbReference type="Pfam" id="PF01764">
    <property type="entry name" value="Lipase_3"/>
    <property type="match status" value="1"/>
</dbReference>
<keyword evidence="1" id="KW-0175">Coiled coil</keyword>
<evidence type="ECO:0000256" key="1">
    <source>
        <dbReference type="SAM" id="Coils"/>
    </source>
</evidence>
<dbReference type="GO" id="GO:0006629">
    <property type="term" value="P:lipid metabolic process"/>
    <property type="evidence" value="ECO:0007669"/>
    <property type="project" value="InterPro"/>
</dbReference>
<keyword evidence="5" id="KW-1185">Reference proteome</keyword>
<dbReference type="Gene3D" id="3.40.50.1820">
    <property type="entry name" value="alpha/beta hydrolase"/>
    <property type="match status" value="1"/>
</dbReference>
<evidence type="ECO:0000313" key="4">
    <source>
        <dbReference type="EMBL" id="KAK3245754.1"/>
    </source>
</evidence>
<evidence type="ECO:0000256" key="2">
    <source>
        <dbReference type="SAM" id="MobiDB-lite"/>
    </source>
</evidence>
<sequence>MLRVVYLTCFVFQVSDDPGDSSLSGRLRHLEKVREKCIRLQGRALEKAEEAVENDNDERARFYLQQKRDAGALVAELDSKILSLKQLARQDPYDAALEEIRAALRDEDDREFSPLIVAQSSGPSTSLKQPVWNAVDVGVFLPQLVTEFFKFRSVREVWSNPLELIGALKDLSRAQQTARSVEQEEVGRTWSMDDLARGGGSLPEHVIRTARESACLLEASYQGDDMLQWYTTISEDTRGRNLMVQEFKDVARVSEPAFSVVWEPASSQMLVMVRGLDEISDIFTCTAVAPRPLLDGWCTEGVLKSAEWLLRRLAPHIQLLNPAKVRVAGHSLGGAVAAAAVALVVGQLEWPQAGLSSELGRSASWKALTFGPPPCVQLGPRLRATLQAHVTTLVNEDDIISRLSEQNVELMLREAVECRRVGPDEYIRRQAARGVDINGFRESLVVMERLRMAESTFVLPGDSWHMKVVYDGLPMPTYHAVPQPGLPAFHGYLSAVLPSEAFYGSPQPLQISAGQRILPAPSASHTHSGVPADRRPDHVD</sequence>
<dbReference type="SUPFAM" id="SSF53474">
    <property type="entry name" value="alpha/beta-Hydrolases"/>
    <property type="match status" value="1"/>
</dbReference>
<dbReference type="InterPro" id="IPR002921">
    <property type="entry name" value="Fungal_lipase-type"/>
</dbReference>
<dbReference type="InterPro" id="IPR029058">
    <property type="entry name" value="AB_hydrolase_fold"/>
</dbReference>
<dbReference type="Proteomes" id="UP001190700">
    <property type="component" value="Unassembled WGS sequence"/>
</dbReference>
<protein>
    <recommendedName>
        <fullName evidence="3">Fungal lipase-type domain-containing protein</fullName>
    </recommendedName>
</protein>
<name>A0AAE0EZB5_9CHLO</name>
<proteinExistence type="predicted"/>
<reference evidence="4 5" key="1">
    <citation type="journal article" date="2015" name="Genome Biol. Evol.">
        <title>Comparative Genomics of a Bacterivorous Green Alga Reveals Evolutionary Causalities and Consequences of Phago-Mixotrophic Mode of Nutrition.</title>
        <authorList>
            <person name="Burns J.A."/>
            <person name="Paasch A."/>
            <person name="Narechania A."/>
            <person name="Kim E."/>
        </authorList>
    </citation>
    <scope>NUCLEOTIDE SEQUENCE [LARGE SCALE GENOMIC DNA]</scope>
    <source>
        <strain evidence="4 5">PLY_AMNH</strain>
    </source>
</reference>
<evidence type="ECO:0000259" key="3">
    <source>
        <dbReference type="Pfam" id="PF01764"/>
    </source>
</evidence>
<organism evidence="4 5">
    <name type="scientific">Cymbomonas tetramitiformis</name>
    <dbReference type="NCBI Taxonomy" id="36881"/>
    <lineage>
        <taxon>Eukaryota</taxon>
        <taxon>Viridiplantae</taxon>
        <taxon>Chlorophyta</taxon>
        <taxon>Pyramimonadophyceae</taxon>
        <taxon>Pyramimonadales</taxon>
        <taxon>Pyramimonadaceae</taxon>
        <taxon>Cymbomonas</taxon>
    </lineage>
</organism>
<evidence type="ECO:0000313" key="5">
    <source>
        <dbReference type="Proteomes" id="UP001190700"/>
    </source>
</evidence>